<keyword evidence="1" id="KW-1133">Transmembrane helix</keyword>
<evidence type="ECO:0000256" key="2">
    <source>
        <dbReference type="SAM" id="SignalP"/>
    </source>
</evidence>
<feature type="domain" description="DUF4935" evidence="3">
    <location>
        <begin position="128"/>
        <end position="304"/>
    </location>
</feature>
<evidence type="ECO:0000256" key="1">
    <source>
        <dbReference type="SAM" id="Phobius"/>
    </source>
</evidence>
<evidence type="ECO:0000313" key="4">
    <source>
        <dbReference type="EMBL" id="GLC62480.1"/>
    </source>
</evidence>
<dbReference type="AlphaFoldDB" id="A0A9W6C2W7"/>
<name>A0A9W6C2W7_9CHLO</name>
<feature type="transmembrane region" description="Helical" evidence="1">
    <location>
        <begin position="30"/>
        <end position="49"/>
    </location>
</feature>
<feature type="transmembrane region" description="Helical" evidence="1">
    <location>
        <begin position="114"/>
        <end position="135"/>
    </location>
</feature>
<sequence length="454" mass="50696">MRNYFFTIAMGLCVLIGVVSLGTTSNPGTALMALFAATLGLFGVGLGLYQIRASHKAGRTLSIFGPPAGLEEYQRRGPRHGTRGENWFGVFMGTWIAASSLWRLDDGWNALDMIFFSLALADLVLHLLIDTFTCLDLAQRRDGQRWIVALRVLICQGEVKLLVPPVVIEEFDRNEARVQAAMTSSIAGRFKQIRHDLVTYGSDDDAHAVEVIENLGRHLPLVGAMTTRNFRDIRELLVAGQIVEQSEAEIKRVVERGLRKAAPFHSGKNSVADAVIFELYQIATQGADLAEHPHAFVTTNHTDFSRANGDKREPHDDIADAFDGTGSRYALGVDGLDVVLRDYFGEEIEELFEETDFQEEPRRLDDIVAAEKEMFDRIWYHRSLQADYRAEREGDAEELERNQAVAGPGRARVEATYTEPGQLGPYTDFEIGVLNGKMSALRWVLGSEWDFLDT</sequence>
<keyword evidence="2" id="KW-0732">Signal</keyword>
<proteinExistence type="predicted"/>
<organism evidence="4 5">
    <name type="scientific">Pleodorina starrii</name>
    <dbReference type="NCBI Taxonomy" id="330485"/>
    <lineage>
        <taxon>Eukaryota</taxon>
        <taxon>Viridiplantae</taxon>
        <taxon>Chlorophyta</taxon>
        <taxon>core chlorophytes</taxon>
        <taxon>Chlorophyceae</taxon>
        <taxon>CS clade</taxon>
        <taxon>Chlamydomonadales</taxon>
        <taxon>Volvocaceae</taxon>
        <taxon>Pleodorina</taxon>
    </lineage>
</organism>
<feature type="chain" id="PRO_5040850176" description="DUF4935 domain-containing protein" evidence="2">
    <location>
        <begin position="22"/>
        <end position="454"/>
    </location>
</feature>
<gene>
    <name evidence="4" type="primary">PLESTB003603</name>
    <name evidence="4" type="ORF">PLESTB_001904300</name>
</gene>
<evidence type="ECO:0000313" key="5">
    <source>
        <dbReference type="Proteomes" id="UP001165080"/>
    </source>
</evidence>
<protein>
    <recommendedName>
        <fullName evidence="3">DUF4935 domain-containing protein</fullName>
    </recommendedName>
</protein>
<accession>A0A9W6C2W7</accession>
<keyword evidence="1" id="KW-0812">Transmembrane</keyword>
<dbReference type="InterPro" id="IPR032557">
    <property type="entry name" value="DUF4935"/>
</dbReference>
<dbReference type="EMBL" id="BRXU01000066">
    <property type="protein sequence ID" value="GLC62480.1"/>
    <property type="molecule type" value="Genomic_DNA"/>
</dbReference>
<comment type="caution">
    <text evidence="4">The sequence shown here is derived from an EMBL/GenBank/DDBJ whole genome shotgun (WGS) entry which is preliminary data.</text>
</comment>
<feature type="transmembrane region" description="Helical" evidence="1">
    <location>
        <begin position="84"/>
        <end position="102"/>
    </location>
</feature>
<feature type="signal peptide" evidence="2">
    <location>
        <begin position="1"/>
        <end position="21"/>
    </location>
</feature>
<evidence type="ECO:0000259" key="3">
    <source>
        <dbReference type="Pfam" id="PF16289"/>
    </source>
</evidence>
<keyword evidence="5" id="KW-1185">Reference proteome</keyword>
<dbReference type="Pfam" id="PF16289">
    <property type="entry name" value="PIN_12"/>
    <property type="match status" value="1"/>
</dbReference>
<keyword evidence="1" id="KW-0472">Membrane</keyword>
<dbReference type="Proteomes" id="UP001165080">
    <property type="component" value="Unassembled WGS sequence"/>
</dbReference>
<reference evidence="4 5" key="1">
    <citation type="journal article" date="2023" name="Commun. Biol.">
        <title>Reorganization of the ancestral sex-determining regions during the evolution of trioecy in Pleodorina starrii.</title>
        <authorList>
            <person name="Takahashi K."/>
            <person name="Suzuki S."/>
            <person name="Kawai-Toyooka H."/>
            <person name="Yamamoto K."/>
            <person name="Hamaji T."/>
            <person name="Ootsuki R."/>
            <person name="Yamaguchi H."/>
            <person name="Kawachi M."/>
            <person name="Higashiyama T."/>
            <person name="Nozaki H."/>
        </authorList>
    </citation>
    <scope>NUCLEOTIDE SEQUENCE [LARGE SCALE GENOMIC DNA]</scope>
    <source>
        <strain evidence="4 5">NIES-4479</strain>
    </source>
</reference>